<organism evidence="1 2">
    <name type="scientific">Belnapia rosea</name>
    <dbReference type="NCBI Taxonomy" id="938405"/>
    <lineage>
        <taxon>Bacteria</taxon>
        <taxon>Pseudomonadati</taxon>
        <taxon>Pseudomonadota</taxon>
        <taxon>Alphaproteobacteria</taxon>
        <taxon>Acetobacterales</taxon>
        <taxon>Roseomonadaceae</taxon>
        <taxon>Belnapia</taxon>
    </lineage>
</organism>
<dbReference type="Proteomes" id="UP000198925">
    <property type="component" value="Unassembled WGS sequence"/>
</dbReference>
<dbReference type="InterPro" id="IPR044855">
    <property type="entry name" value="CoA-Trfase_III_dom3_sf"/>
</dbReference>
<dbReference type="STRING" id="938405.SAMN02927895_02297"/>
<dbReference type="RefSeq" id="WP_090665350.1">
    <property type="nucleotide sequence ID" value="NZ_FMZX01000052.1"/>
</dbReference>
<keyword evidence="1" id="KW-0808">Transferase</keyword>
<sequence>MTQAHRSAAFSELMAVRAMPAPGAGEVTITGSDPFYRTPFRVGETAAAVLAATGVAANDLWQLRTGRRQAVSIAVPEAAATLRVVDYTRKRDTDGQYRRPPISDSMKHMAMVTQPWPTADGRWFLPHFNLPHLERRVLDVLDCESTPASVSAAVARWDADVLETTIAEARACGGKIRTREEWLAHPQGAYLAARPVVEVTKVAEGQPEPLPPGDRPLSGVRVLDLTRILAGPTAGRTLAEHGADVLMVTAPHLPQVPEYVRDLSHGKRSCFLDLRHADQASRLAALTREADVFVNGYRPGQLGERGFGLEDLARLRPGLITVSVSCFGSGGPFAGRAGWEQIAQSVSGIAHTHGQMTGADGPKLAPAPICDYLTGYLAAFGTLLALARRTREGGSYHVQASLCQSAMFYQRQGLLSSFNHAPEQLTEAELEPLYVCEDSSYGNLLTLGPVLRLSETPCQWALPTPKLGGDPPEWLARGAALPALARA</sequence>
<evidence type="ECO:0000313" key="2">
    <source>
        <dbReference type="Proteomes" id="UP000198925"/>
    </source>
</evidence>
<dbReference type="InterPro" id="IPR003673">
    <property type="entry name" value="CoA-Trfase_fam_III"/>
</dbReference>
<dbReference type="EMBL" id="FMZX01000052">
    <property type="protein sequence ID" value="SDE54616.1"/>
    <property type="molecule type" value="Genomic_DNA"/>
</dbReference>
<dbReference type="AlphaFoldDB" id="A0A1G7DTZ8"/>
<name>A0A1G7DTZ8_9PROT</name>
<reference evidence="1 2" key="1">
    <citation type="submission" date="2016-10" db="EMBL/GenBank/DDBJ databases">
        <authorList>
            <person name="de Groot N.N."/>
        </authorList>
    </citation>
    <scope>NUCLEOTIDE SEQUENCE [LARGE SCALE GENOMIC DNA]</scope>
    <source>
        <strain evidence="1 2">CPCC 100156</strain>
    </source>
</reference>
<dbReference type="Gene3D" id="3.30.1540.10">
    <property type="entry name" value="formyl-coa transferase, domain 3"/>
    <property type="match status" value="1"/>
</dbReference>
<dbReference type="PANTHER" id="PTHR48229">
    <property type="entry name" value="CAIB/BAIF FAMILY ENZYME (AFU_ORTHOLOGUE AFUA_1G05360)-RELATED"/>
    <property type="match status" value="1"/>
</dbReference>
<dbReference type="PANTHER" id="PTHR48229:SF1">
    <property type="entry name" value="ALPHA METHYLACYL-COA RACEMASE-RELATED"/>
    <property type="match status" value="1"/>
</dbReference>
<proteinExistence type="predicted"/>
<protein>
    <submittedName>
        <fullName evidence="1">CoA-transferase family III</fullName>
    </submittedName>
</protein>
<evidence type="ECO:0000313" key="1">
    <source>
        <dbReference type="EMBL" id="SDE54616.1"/>
    </source>
</evidence>
<dbReference type="Gene3D" id="3.40.50.10540">
    <property type="entry name" value="Crotonobetainyl-coa:carnitine coa-transferase, domain 1"/>
    <property type="match status" value="2"/>
</dbReference>
<accession>A0A1G7DTZ8</accession>
<dbReference type="SUPFAM" id="SSF89796">
    <property type="entry name" value="CoA-transferase family III (CaiB/BaiF)"/>
    <property type="match status" value="2"/>
</dbReference>
<dbReference type="InterPro" id="IPR023606">
    <property type="entry name" value="CoA-Trfase_III_dom_1_sf"/>
</dbReference>
<dbReference type="GO" id="GO:0016740">
    <property type="term" value="F:transferase activity"/>
    <property type="evidence" value="ECO:0007669"/>
    <property type="project" value="UniProtKB-KW"/>
</dbReference>
<dbReference type="InterPro" id="IPR052985">
    <property type="entry name" value="CoA-trans_III_biosynth/detox"/>
</dbReference>
<gene>
    <name evidence="1" type="ORF">SAMN04487779_10527</name>
</gene>
<keyword evidence="2" id="KW-1185">Reference proteome</keyword>
<dbReference type="Pfam" id="PF02515">
    <property type="entry name" value="CoA_transf_3"/>
    <property type="match status" value="2"/>
</dbReference>